<organism evidence="1 2">
    <name type="scientific">Cercophora scortea</name>
    <dbReference type="NCBI Taxonomy" id="314031"/>
    <lineage>
        <taxon>Eukaryota</taxon>
        <taxon>Fungi</taxon>
        <taxon>Dikarya</taxon>
        <taxon>Ascomycota</taxon>
        <taxon>Pezizomycotina</taxon>
        <taxon>Sordariomycetes</taxon>
        <taxon>Sordariomycetidae</taxon>
        <taxon>Sordariales</taxon>
        <taxon>Lasiosphaeriaceae</taxon>
        <taxon>Cercophora</taxon>
    </lineage>
</organism>
<accession>A0AAE0I9E7</accession>
<proteinExistence type="predicted"/>
<reference evidence="1" key="1">
    <citation type="journal article" date="2023" name="Mol. Phylogenet. Evol.">
        <title>Genome-scale phylogeny and comparative genomics of the fungal order Sordariales.</title>
        <authorList>
            <person name="Hensen N."/>
            <person name="Bonometti L."/>
            <person name="Westerberg I."/>
            <person name="Brannstrom I.O."/>
            <person name="Guillou S."/>
            <person name="Cros-Aarteil S."/>
            <person name="Calhoun S."/>
            <person name="Haridas S."/>
            <person name="Kuo A."/>
            <person name="Mondo S."/>
            <person name="Pangilinan J."/>
            <person name="Riley R."/>
            <person name="LaButti K."/>
            <person name="Andreopoulos B."/>
            <person name="Lipzen A."/>
            <person name="Chen C."/>
            <person name="Yan M."/>
            <person name="Daum C."/>
            <person name="Ng V."/>
            <person name="Clum A."/>
            <person name="Steindorff A."/>
            <person name="Ohm R.A."/>
            <person name="Martin F."/>
            <person name="Silar P."/>
            <person name="Natvig D.O."/>
            <person name="Lalanne C."/>
            <person name="Gautier V."/>
            <person name="Ament-Velasquez S.L."/>
            <person name="Kruys A."/>
            <person name="Hutchinson M.I."/>
            <person name="Powell A.J."/>
            <person name="Barry K."/>
            <person name="Miller A.N."/>
            <person name="Grigoriev I.V."/>
            <person name="Debuchy R."/>
            <person name="Gladieux P."/>
            <person name="Hiltunen Thoren M."/>
            <person name="Johannesson H."/>
        </authorList>
    </citation>
    <scope>NUCLEOTIDE SEQUENCE</scope>
    <source>
        <strain evidence="1">SMH4131-1</strain>
    </source>
</reference>
<dbReference type="EMBL" id="JAUEPO010000005">
    <property type="protein sequence ID" value="KAK3320760.1"/>
    <property type="molecule type" value="Genomic_DNA"/>
</dbReference>
<protein>
    <submittedName>
        <fullName evidence="1">Uncharacterized protein</fullName>
    </submittedName>
</protein>
<evidence type="ECO:0000313" key="2">
    <source>
        <dbReference type="Proteomes" id="UP001286456"/>
    </source>
</evidence>
<keyword evidence="2" id="KW-1185">Reference proteome</keyword>
<gene>
    <name evidence="1" type="ORF">B0T19DRAFT_430411</name>
</gene>
<dbReference type="AlphaFoldDB" id="A0AAE0I9E7"/>
<name>A0AAE0I9E7_9PEZI</name>
<dbReference type="Proteomes" id="UP001286456">
    <property type="component" value="Unassembled WGS sequence"/>
</dbReference>
<evidence type="ECO:0000313" key="1">
    <source>
        <dbReference type="EMBL" id="KAK3320760.1"/>
    </source>
</evidence>
<sequence>MPLPPSAVMRLRGPKFAARILLSACTAALARQLGLSASYSIRYQRTRPFWHYNGDHKSWFSGQLRAHHLSIARPDDLRAHMAVTTTGKTNPRISRRSILTAL</sequence>
<comment type="caution">
    <text evidence="1">The sequence shown here is derived from an EMBL/GenBank/DDBJ whole genome shotgun (WGS) entry which is preliminary data.</text>
</comment>
<reference evidence="1" key="2">
    <citation type="submission" date="2023-06" db="EMBL/GenBank/DDBJ databases">
        <authorList>
            <consortium name="Lawrence Berkeley National Laboratory"/>
            <person name="Haridas S."/>
            <person name="Hensen N."/>
            <person name="Bonometti L."/>
            <person name="Westerberg I."/>
            <person name="Brannstrom I.O."/>
            <person name="Guillou S."/>
            <person name="Cros-Aarteil S."/>
            <person name="Calhoun S."/>
            <person name="Kuo A."/>
            <person name="Mondo S."/>
            <person name="Pangilinan J."/>
            <person name="Riley R."/>
            <person name="Labutti K."/>
            <person name="Andreopoulos B."/>
            <person name="Lipzen A."/>
            <person name="Chen C."/>
            <person name="Yanf M."/>
            <person name="Daum C."/>
            <person name="Ng V."/>
            <person name="Clum A."/>
            <person name="Steindorff A."/>
            <person name="Ohm R."/>
            <person name="Martin F."/>
            <person name="Silar P."/>
            <person name="Natvig D."/>
            <person name="Lalanne C."/>
            <person name="Gautier V."/>
            <person name="Ament-Velasquez S.L."/>
            <person name="Kruys A."/>
            <person name="Hutchinson M.I."/>
            <person name="Powell A.J."/>
            <person name="Barry K."/>
            <person name="Miller A.N."/>
            <person name="Grigoriev I.V."/>
            <person name="Debuchy R."/>
            <person name="Gladieux P."/>
            <person name="Thoren M.H."/>
            <person name="Johannesson H."/>
        </authorList>
    </citation>
    <scope>NUCLEOTIDE SEQUENCE</scope>
    <source>
        <strain evidence="1">SMH4131-1</strain>
    </source>
</reference>